<dbReference type="InterPro" id="IPR002054">
    <property type="entry name" value="DNA-dir_DNA_pol_X"/>
</dbReference>
<dbReference type="InterPro" id="IPR036420">
    <property type="entry name" value="BRCT_dom_sf"/>
</dbReference>
<dbReference type="Pfam" id="PF14716">
    <property type="entry name" value="HHH_8"/>
    <property type="match status" value="1"/>
</dbReference>
<dbReference type="PANTHER" id="PTHR11276">
    <property type="entry name" value="DNA POLYMERASE TYPE-X FAMILY MEMBER"/>
    <property type="match status" value="1"/>
</dbReference>
<dbReference type="OrthoDB" id="205514at2759"/>
<dbReference type="GO" id="GO:0005634">
    <property type="term" value="C:nucleus"/>
    <property type="evidence" value="ECO:0007669"/>
    <property type="project" value="TreeGrafter"/>
</dbReference>
<evidence type="ECO:0000313" key="3">
    <source>
        <dbReference type="EMBL" id="PFX20805.1"/>
    </source>
</evidence>
<dbReference type="InterPro" id="IPR037160">
    <property type="entry name" value="DNA_Pol_thumb_sf"/>
</dbReference>
<dbReference type="EMBL" id="LSMT01000302">
    <property type="protein sequence ID" value="PFX20805.1"/>
    <property type="molecule type" value="Genomic_DNA"/>
</dbReference>
<dbReference type="STRING" id="50429.A0A2B4RX32"/>
<dbReference type="InterPro" id="IPR043519">
    <property type="entry name" value="NT_sf"/>
</dbReference>
<dbReference type="SUPFAM" id="SSF52113">
    <property type="entry name" value="BRCT domain"/>
    <property type="match status" value="1"/>
</dbReference>
<dbReference type="InterPro" id="IPR027421">
    <property type="entry name" value="DNA_pol_lamdba_lyase_dom_sf"/>
</dbReference>
<dbReference type="Gene3D" id="1.10.150.110">
    <property type="entry name" value="DNA polymerase beta, N-terminal domain-like"/>
    <property type="match status" value="1"/>
</dbReference>
<dbReference type="Gene3D" id="3.30.460.10">
    <property type="entry name" value="Beta Polymerase, domain 2"/>
    <property type="match status" value="1"/>
</dbReference>
<feature type="compositionally biased region" description="Basic and acidic residues" evidence="1">
    <location>
        <begin position="62"/>
        <end position="80"/>
    </location>
</feature>
<dbReference type="GO" id="GO:0003677">
    <property type="term" value="F:DNA binding"/>
    <property type="evidence" value="ECO:0007669"/>
    <property type="project" value="InterPro"/>
</dbReference>
<dbReference type="PRINTS" id="PR00869">
    <property type="entry name" value="DNAPOLX"/>
</dbReference>
<dbReference type="Gene3D" id="3.40.50.10190">
    <property type="entry name" value="BRCT domain"/>
    <property type="match status" value="1"/>
</dbReference>
<comment type="caution">
    <text evidence="3">The sequence shown here is derived from an EMBL/GenBank/DDBJ whole genome shotgun (WGS) entry which is preliminary data.</text>
</comment>
<gene>
    <name evidence="3" type="primary">POLM</name>
    <name evidence="3" type="ORF">AWC38_SpisGene14737</name>
</gene>
<dbReference type="Gene3D" id="3.30.210.10">
    <property type="entry name" value="DNA polymerase, thumb domain"/>
    <property type="match status" value="1"/>
</dbReference>
<dbReference type="InterPro" id="IPR028207">
    <property type="entry name" value="DNA_pol_B_palm_palm"/>
</dbReference>
<dbReference type="PROSITE" id="PS50172">
    <property type="entry name" value="BRCT"/>
    <property type="match status" value="1"/>
</dbReference>
<dbReference type="SUPFAM" id="SSF81301">
    <property type="entry name" value="Nucleotidyltransferase"/>
    <property type="match status" value="1"/>
</dbReference>
<evidence type="ECO:0000313" key="4">
    <source>
        <dbReference type="Proteomes" id="UP000225706"/>
    </source>
</evidence>
<dbReference type="InterPro" id="IPR010996">
    <property type="entry name" value="HHH_MUS81"/>
</dbReference>
<keyword evidence="4" id="KW-1185">Reference proteome</keyword>
<reference evidence="4" key="1">
    <citation type="journal article" date="2017" name="bioRxiv">
        <title>Comparative analysis of the genomes of Stylophora pistillata and Acropora digitifera provides evidence for extensive differences between species of corals.</title>
        <authorList>
            <person name="Voolstra C.R."/>
            <person name="Li Y."/>
            <person name="Liew Y.J."/>
            <person name="Baumgarten S."/>
            <person name="Zoccola D."/>
            <person name="Flot J.-F."/>
            <person name="Tambutte S."/>
            <person name="Allemand D."/>
            <person name="Aranda M."/>
        </authorList>
    </citation>
    <scope>NUCLEOTIDE SEQUENCE [LARGE SCALE GENOMIC DNA]</scope>
</reference>
<feature type="domain" description="BRCT" evidence="2">
    <location>
        <begin position="130"/>
        <end position="224"/>
    </location>
</feature>
<dbReference type="SMART" id="SM00483">
    <property type="entry name" value="POLXc"/>
    <property type="match status" value="1"/>
</dbReference>
<dbReference type="InterPro" id="IPR001726">
    <property type="entry name" value="TdT/Mu"/>
</dbReference>
<dbReference type="InterPro" id="IPR001357">
    <property type="entry name" value="BRCT_dom"/>
</dbReference>
<dbReference type="PANTHER" id="PTHR11276:SF40">
    <property type="entry name" value="BRCT DOMAIN-CONTAINING PROTEIN"/>
    <property type="match status" value="1"/>
</dbReference>
<evidence type="ECO:0000259" key="2">
    <source>
        <dbReference type="PROSITE" id="PS50172"/>
    </source>
</evidence>
<dbReference type="Pfam" id="PF14792">
    <property type="entry name" value="DNA_pol_B_palm"/>
    <property type="match status" value="1"/>
</dbReference>
<name>A0A2B4RX32_STYPI</name>
<feature type="compositionally biased region" description="Acidic residues" evidence="1">
    <location>
        <begin position="81"/>
        <end position="95"/>
    </location>
</feature>
<sequence length="583" mass="65348">MATRLANQTISTHGLSRSLHANSRERARLESNLNLSDLGSVEVVEHTAAILEPAAQQNIPVDKTRRSSSAEDIVSEKRDDDFGDDDEGVVSDYDAETGNQNIRRGNKMEAKRFKIDQDNNGKVQRDSERTTATKLAETLIYIVPKKIPKARLQVLSNLAQKKGFPLSERFSDSVTHIVTAYDTVEKIHAFLERQPARNVEVVSLYWLTDCITEGKIVNVTDKVRIKSGGELTSQKSCGVAEAESSKLEETSFGEYQDTKFVCQRATPLIHHNTKFTNALEILERHAVYVDSSQRDSRALAFRRAACALKSYPKQITRIEEASKLSSVGSHSKKVIQEILENGSSDEVQDILSSDFFKTMEAVSDGMKLTEQQAMGFKYHSDLVKPVPKEEAFHIKDIVIKELSKVQPNCIVELVGGYRRGKPSGHDVDILITHQNDNKVEGLLQKLVERLEKLGHIHHKDLMVGRSPHFEGSQRQVGHMDSLNHCFCMFQMGKMFGNEKVEYTGMQTTGEAGMTGSSTGASSPEQMAATVRRVDLIVTPYKQFPFTLLGWTGSKPVRQIEATSEQEIFHELKLEYRDPHDRNA</sequence>
<organism evidence="3 4">
    <name type="scientific">Stylophora pistillata</name>
    <name type="common">Smooth cauliflower coral</name>
    <dbReference type="NCBI Taxonomy" id="50429"/>
    <lineage>
        <taxon>Eukaryota</taxon>
        <taxon>Metazoa</taxon>
        <taxon>Cnidaria</taxon>
        <taxon>Anthozoa</taxon>
        <taxon>Hexacorallia</taxon>
        <taxon>Scleractinia</taxon>
        <taxon>Astrocoeniina</taxon>
        <taxon>Pocilloporidae</taxon>
        <taxon>Stylophora</taxon>
    </lineage>
</organism>
<dbReference type="SUPFAM" id="SSF47802">
    <property type="entry name" value="DNA polymerase beta, N-terminal domain-like"/>
    <property type="match status" value="1"/>
</dbReference>
<accession>A0A2B4RX32</accession>
<feature type="region of interest" description="Disordered" evidence="1">
    <location>
        <begin position="61"/>
        <end position="102"/>
    </location>
</feature>
<dbReference type="PRINTS" id="PR00871">
    <property type="entry name" value="DNAPOLXTDT"/>
</dbReference>
<dbReference type="Proteomes" id="UP000225706">
    <property type="component" value="Unassembled WGS sequence"/>
</dbReference>
<dbReference type="AlphaFoldDB" id="A0A2B4RX32"/>
<dbReference type="GO" id="GO:0006303">
    <property type="term" value="P:double-strand break repair via nonhomologous end joining"/>
    <property type="evidence" value="ECO:0007669"/>
    <property type="project" value="TreeGrafter"/>
</dbReference>
<dbReference type="GO" id="GO:0003887">
    <property type="term" value="F:DNA-directed DNA polymerase activity"/>
    <property type="evidence" value="ECO:0007669"/>
    <property type="project" value="InterPro"/>
</dbReference>
<dbReference type="InterPro" id="IPR022312">
    <property type="entry name" value="DNA_pol_X"/>
</dbReference>
<proteinExistence type="predicted"/>
<protein>
    <submittedName>
        <fullName evidence="3">DNA-directed DNA/RNA polymerase mu</fullName>
    </submittedName>
</protein>
<evidence type="ECO:0000256" key="1">
    <source>
        <dbReference type="SAM" id="MobiDB-lite"/>
    </source>
</evidence>